<feature type="compositionally biased region" description="Low complexity" evidence="14">
    <location>
        <begin position="1"/>
        <end position="10"/>
    </location>
</feature>
<organism evidence="16 17">
    <name type="scientific">Eiseniibacteriota bacterium</name>
    <dbReference type="NCBI Taxonomy" id="2212470"/>
    <lineage>
        <taxon>Bacteria</taxon>
        <taxon>Candidatus Eiseniibacteriota</taxon>
    </lineage>
</organism>
<evidence type="ECO:0000313" key="17">
    <source>
        <dbReference type="Proteomes" id="UP000317716"/>
    </source>
</evidence>
<dbReference type="GO" id="GO:0004826">
    <property type="term" value="F:phenylalanine-tRNA ligase activity"/>
    <property type="evidence" value="ECO:0007669"/>
    <property type="project" value="UniProtKB-UniRule"/>
</dbReference>
<dbReference type="GO" id="GO:0000049">
    <property type="term" value="F:tRNA binding"/>
    <property type="evidence" value="ECO:0007669"/>
    <property type="project" value="InterPro"/>
</dbReference>
<dbReference type="InterPro" id="IPR002319">
    <property type="entry name" value="Phenylalanyl-tRNA_Synthase"/>
</dbReference>
<feature type="region of interest" description="Disordered" evidence="14">
    <location>
        <begin position="1"/>
        <end position="22"/>
    </location>
</feature>
<proteinExistence type="inferred from homology"/>
<dbReference type="GO" id="GO:0005737">
    <property type="term" value="C:cytoplasm"/>
    <property type="evidence" value="ECO:0007669"/>
    <property type="project" value="UniProtKB-SubCell"/>
</dbReference>
<dbReference type="Gene3D" id="3.30.930.10">
    <property type="entry name" value="Bira Bifunctional Protein, Domain 2"/>
    <property type="match status" value="1"/>
</dbReference>
<evidence type="ECO:0000256" key="14">
    <source>
        <dbReference type="SAM" id="MobiDB-lite"/>
    </source>
</evidence>
<dbReference type="InterPro" id="IPR004188">
    <property type="entry name" value="Phe-tRNA_ligase_II_N"/>
</dbReference>
<dbReference type="SUPFAM" id="SSF55681">
    <property type="entry name" value="Class II aaRS and biotin synthetases"/>
    <property type="match status" value="1"/>
</dbReference>
<name>A0A538STU2_UNCEI</name>
<evidence type="ECO:0000256" key="11">
    <source>
        <dbReference type="ARBA" id="ARBA00023146"/>
    </source>
</evidence>
<evidence type="ECO:0000256" key="9">
    <source>
        <dbReference type="ARBA" id="ARBA00022842"/>
    </source>
</evidence>
<evidence type="ECO:0000256" key="13">
    <source>
        <dbReference type="HAMAP-Rule" id="MF_00281"/>
    </source>
</evidence>
<dbReference type="InterPro" id="IPR045864">
    <property type="entry name" value="aa-tRNA-synth_II/BPL/LPL"/>
</dbReference>
<evidence type="ECO:0000256" key="12">
    <source>
        <dbReference type="ARBA" id="ARBA00049255"/>
    </source>
</evidence>
<keyword evidence="11 13" id="KW-0030">Aminoacyl-tRNA synthetase</keyword>
<dbReference type="Proteomes" id="UP000317716">
    <property type="component" value="Unassembled WGS sequence"/>
</dbReference>
<feature type="domain" description="Aminoacyl-transfer RNA synthetases class-II family profile" evidence="15">
    <location>
        <begin position="145"/>
        <end position="381"/>
    </location>
</feature>
<dbReference type="CDD" id="cd00496">
    <property type="entry name" value="PheRS_alpha_core"/>
    <property type="match status" value="1"/>
</dbReference>
<evidence type="ECO:0000256" key="5">
    <source>
        <dbReference type="ARBA" id="ARBA00022598"/>
    </source>
</evidence>
<dbReference type="InterPro" id="IPR006195">
    <property type="entry name" value="aa-tRNA-synth_II"/>
</dbReference>
<feature type="binding site" evidence="13">
    <location>
        <position position="287"/>
    </location>
    <ligand>
        <name>Mg(2+)</name>
        <dbReference type="ChEBI" id="CHEBI:18420"/>
        <note>shared with beta subunit</note>
    </ligand>
</feature>
<dbReference type="PROSITE" id="PS50862">
    <property type="entry name" value="AA_TRNA_LIGASE_II"/>
    <property type="match status" value="1"/>
</dbReference>
<dbReference type="InterPro" id="IPR004529">
    <property type="entry name" value="Phe-tRNA-synth_IIc_asu"/>
</dbReference>
<evidence type="ECO:0000256" key="2">
    <source>
        <dbReference type="ARBA" id="ARBA00010207"/>
    </source>
</evidence>
<reference evidence="16 17" key="1">
    <citation type="journal article" date="2019" name="Nat. Microbiol.">
        <title>Mediterranean grassland soil C-N compound turnover is dependent on rainfall and depth, and is mediated by genomically divergent microorganisms.</title>
        <authorList>
            <person name="Diamond S."/>
            <person name="Andeer P.F."/>
            <person name="Li Z."/>
            <person name="Crits-Christoph A."/>
            <person name="Burstein D."/>
            <person name="Anantharaman K."/>
            <person name="Lane K.R."/>
            <person name="Thomas B.C."/>
            <person name="Pan C."/>
            <person name="Northen T.R."/>
            <person name="Banfield J.F."/>
        </authorList>
    </citation>
    <scope>NUCLEOTIDE SEQUENCE [LARGE SCALE GENOMIC DNA]</scope>
    <source>
        <strain evidence="16">WS_2</strain>
    </source>
</reference>
<evidence type="ECO:0000313" key="16">
    <source>
        <dbReference type="EMBL" id="TMQ54800.1"/>
    </source>
</evidence>
<keyword evidence="8 13" id="KW-0067">ATP-binding</keyword>
<keyword evidence="10 13" id="KW-0648">Protein biosynthesis</keyword>
<comment type="cofactor">
    <cofactor evidence="13">
        <name>Mg(2+)</name>
        <dbReference type="ChEBI" id="CHEBI:18420"/>
    </cofactor>
    <text evidence="13">Binds 2 magnesium ions per tetramer.</text>
</comment>
<comment type="caution">
    <text evidence="16">The sequence shown here is derived from an EMBL/GenBank/DDBJ whole genome shotgun (WGS) entry which is preliminary data.</text>
</comment>
<dbReference type="InterPro" id="IPR010978">
    <property type="entry name" value="tRNA-bd_arm"/>
</dbReference>
<evidence type="ECO:0000256" key="1">
    <source>
        <dbReference type="ARBA" id="ARBA00004496"/>
    </source>
</evidence>
<dbReference type="GO" id="GO:0005524">
    <property type="term" value="F:ATP binding"/>
    <property type="evidence" value="ECO:0007669"/>
    <property type="project" value="UniProtKB-UniRule"/>
</dbReference>
<keyword evidence="5 13" id="KW-0436">Ligase</keyword>
<evidence type="ECO:0000256" key="6">
    <source>
        <dbReference type="ARBA" id="ARBA00022723"/>
    </source>
</evidence>
<evidence type="ECO:0000256" key="8">
    <source>
        <dbReference type="ARBA" id="ARBA00022840"/>
    </source>
</evidence>
<sequence length="382" mass="42588">MPAAGPPAAALDPSWVTADPTPLAPDHAQRLAELSALDPALADLYRRGAELLAGAADVAALHERQVALLGRERGIVTRGLAELPSLPVEARKVRGRGLNLIKRWLSEIEAARRLVLERAAETRETIDVTLPGRRPWVGHRHVLGRIRDELLDLFHGLGYSVYESPEVERDEYNFTKLNFPPDHPARDAHDTYFLTDDVLLRTHTSPGWVRAMEERKPPLRLVFPGRVYRAEQVDASHMDQFHQIDGLFVDRNVSMADLKATLNAFARAIYGVEARTRLIPIYFPFVEPGCQMDVECSICGGSGRVAGEGGARRCAVCKGTGWIELLGAGMVHTEVFRAVGYDPEEVTGFAFGMGLERIAMMRYGIPEIRMFLENDVRFLRQF</sequence>
<keyword evidence="4 13" id="KW-0963">Cytoplasm</keyword>
<dbReference type="GO" id="GO:0000287">
    <property type="term" value="F:magnesium ion binding"/>
    <property type="evidence" value="ECO:0007669"/>
    <property type="project" value="UniProtKB-UniRule"/>
</dbReference>
<dbReference type="AlphaFoldDB" id="A0A538STU2"/>
<dbReference type="EC" id="6.1.1.20" evidence="13"/>
<comment type="subcellular location">
    <subcellularLocation>
        <location evidence="1 13">Cytoplasm</location>
    </subcellularLocation>
</comment>
<evidence type="ECO:0000256" key="7">
    <source>
        <dbReference type="ARBA" id="ARBA00022741"/>
    </source>
</evidence>
<comment type="catalytic activity">
    <reaction evidence="12 13">
        <text>tRNA(Phe) + L-phenylalanine + ATP = L-phenylalanyl-tRNA(Phe) + AMP + diphosphate + H(+)</text>
        <dbReference type="Rhea" id="RHEA:19413"/>
        <dbReference type="Rhea" id="RHEA-COMP:9668"/>
        <dbReference type="Rhea" id="RHEA-COMP:9699"/>
        <dbReference type="ChEBI" id="CHEBI:15378"/>
        <dbReference type="ChEBI" id="CHEBI:30616"/>
        <dbReference type="ChEBI" id="CHEBI:33019"/>
        <dbReference type="ChEBI" id="CHEBI:58095"/>
        <dbReference type="ChEBI" id="CHEBI:78442"/>
        <dbReference type="ChEBI" id="CHEBI:78531"/>
        <dbReference type="ChEBI" id="CHEBI:456215"/>
        <dbReference type="EC" id="6.1.1.20"/>
    </reaction>
</comment>
<comment type="subunit">
    <text evidence="3 13">Tetramer of two alpha and two beta subunits.</text>
</comment>
<evidence type="ECO:0000256" key="10">
    <source>
        <dbReference type="ARBA" id="ARBA00022917"/>
    </source>
</evidence>
<dbReference type="PANTHER" id="PTHR11538:SF41">
    <property type="entry name" value="PHENYLALANINE--TRNA LIGASE, MITOCHONDRIAL"/>
    <property type="match status" value="1"/>
</dbReference>
<dbReference type="Pfam" id="PF01409">
    <property type="entry name" value="tRNA-synt_2d"/>
    <property type="match status" value="1"/>
</dbReference>
<dbReference type="Pfam" id="PF02912">
    <property type="entry name" value="Phe_tRNA-synt_N"/>
    <property type="match status" value="1"/>
</dbReference>
<gene>
    <name evidence="13 16" type="primary">pheS</name>
    <name evidence="16" type="ORF">E6K72_07280</name>
</gene>
<dbReference type="InterPro" id="IPR022911">
    <property type="entry name" value="Phe_tRNA_ligase_alpha1_bac"/>
</dbReference>
<dbReference type="NCBIfam" id="TIGR00468">
    <property type="entry name" value="pheS"/>
    <property type="match status" value="1"/>
</dbReference>
<dbReference type="SUPFAM" id="SSF46589">
    <property type="entry name" value="tRNA-binding arm"/>
    <property type="match status" value="1"/>
</dbReference>
<evidence type="ECO:0000256" key="4">
    <source>
        <dbReference type="ARBA" id="ARBA00022490"/>
    </source>
</evidence>
<evidence type="ECO:0000256" key="3">
    <source>
        <dbReference type="ARBA" id="ARBA00011209"/>
    </source>
</evidence>
<comment type="similarity">
    <text evidence="2 13">Belongs to the class-II aminoacyl-tRNA synthetase family. Phe-tRNA synthetase alpha subunit type 1 subfamily.</text>
</comment>
<protein>
    <recommendedName>
        <fullName evidence="13">Phenylalanine--tRNA ligase alpha subunit</fullName>
        <ecNumber evidence="13">6.1.1.20</ecNumber>
    </recommendedName>
    <alternativeName>
        <fullName evidence="13">Phenylalanyl-tRNA synthetase alpha subunit</fullName>
        <shortName evidence="13">PheRS</shortName>
    </alternativeName>
</protein>
<evidence type="ECO:0000259" key="15">
    <source>
        <dbReference type="PROSITE" id="PS50862"/>
    </source>
</evidence>
<dbReference type="HAMAP" id="MF_00281">
    <property type="entry name" value="Phe_tRNA_synth_alpha1"/>
    <property type="match status" value="1"/>
</dbReference>
<keyword evidence="6 13" id="KW-0479">Metal-binding</keyword>
<accession>A0A538STU2</accession>
<dbReference type="EMBL" id="VBOS01000246">
    <property type="protein sequence ID" value="TMQ54800.1"/>
    <property type="molecule type" value="Genomic_DNA"/>
</dbReference>
<keyword evidence="9 13" id="KW-0460">Magnesium</keyword>
<dbReference type="GO" id="GO:0006432">
    <property type="term" value="P:phenylalanyl-tRNA aminoacylation"/>
    <property type="evidence" value="ECO:0007669"/>
    <property type="project" value="UniProtKB-UniRule"/>
</dbReference>
<dbReference type="PANTHER" id="PTHR11538">
    <property type="entry name" value="PHENYLALANYL-TRNA SYNTHETASE"/>
    <property type="match status" value="1"/>
</dbReference>
<keyword evidence="7 13" id="KW-0547">Nucleotide-binding</keyword>